<sequence>MNESFAITRSTRHVKYSSLARIASNVTEEDRMKLRKFLAVPVIDDKYVKNVHSTYLN</sequence>
<organism evidence="1 2">
    <name type="scientific">Heterorhabditis bacteriophora</name>
    <name type="common">Entomopathogenic nematode worm</name>
    <dbReference type="NCBI Taxonomy" id="37862"/>
    <lineage>
        <taxon>Eukaryota</taxon>
        <taxon>Metazoa</taxon>
        <taxon>Ecdysozoa</taxon>
        <taxon>Nematoda</taxon>
        <taxon>Chromadorea</taxon>
        <taxon>Rhabditida</taxon>
        <taxon>Rhabditina</taxon>
        <taxon>Rhabditomorpha</taxon>
        <taxon>Strongyloidea</taxon>
        <taxon>Heterorhabditidae</taxon>
        <taxon>Heterorhabditis</taxon>
    </lineage>
</organism>
<dbReference type="AlphaFoldDB" id="A0A1I7WIR2"/>
<evidence type="ECO:0000313" key="1">
    <source>
        <dbReference type="Proteomes" id="UP000095283"/>
    </source>
</evidence>
<dbReference type="WBParaSite" id="Hba_04905">
    <property type="protein sequence ID" value="Hba_04905"/>
    <property type="gene ID" value="Hba_04905"/>
</dbReference>
<keyword evidence="1" id="KW-1185">Reference proteome</keyword>
<dbReference type="Proteomes" id="UP000095283">
    <property type="component" value="Unplaced"/>
</dbReference>
<protein>
    <submittedName>
        <fullName evidence="2">Uncharacterized protein</fullName>
    </submittedName>
</protein>
<name>A0A1I7WIR2_HETBA</name>
<evidence type="ECO:0000313" key="2">
    <source>
        <dbReference type="WBParaSite" id="Hba_04905"/>
    </source>
</evidence>
<proteinExistence type="predicted"/>
<reference evidence="2" key="1">
    <citation type="submission" date="2016-11" db="UniProtKB">
        <authorList>
            <consortium name="WormBaseParasite"/>
        </authorList>
    </citation>
    <scope>IDENTIFICATION</scope>
</reference>
<accession>A0A1I7WIR2</accession>